<comment type="similarity">
    <text evidence="2 11">Belongs to the Cu-Zn superoxide dismutase family.</text>
</comment>
<dbReference type="InterPro" id="IPR024134">
    <property type="entry name" value="SOD_Cu/Zn_/chaperone"/>
</dbReference>
<accession>A0A1D1YNR0</accession>
<name>A0A1D1YNR0_9ARAE</name>
<dbReference type="GO" id="GO:0005507">
    <property type="term" value="F:copper ion binding"/>
    <property type="evidence" value="ECO:0007669"/>
    <property type="project" value="InterPro"/>
</dbReference>
<evidence type="ECO:0000256" key="9">
    <source>
        <dbReference type="ARBA" id="ARBA00023157"/>
    </source>
</evidence>
<dbReference type="Gene3D" id="2.60.40.200">
    <property type="entry name" value="Superoxide dismutase, copper/zinc binding domain"/>
    <property type="match status" value="1"/>
</dbReference>
<evidence type="ECO:0000256" key="11">
    <source>
        <dbReference type="RuleBase" id="RU000393"/>
    </source>
</evidence>
<keyword evidence="6" id="KW-0049">Antioxidant</keyword>
<dbReference type="PROSITE" id="PS00087">
    <property type="entry name" value="SOD_CU_ZN_1"/>
    <property type="match status" value="1"/>
</dbReference>
<evidence type="ECO:0000256" key="6">
    <source>
        <dbReference type="ARBA" id="ARBA00022862"/>
    </source>
</evidence>
<sequence>MVVKAIAVLHFDQAFSGGSSNKVAGTVIFTENDDGTVKVDIDLKNLTAIGANKNVGFHIHEFGDNTGGCISAGGHYNPHGKNHGAPTDSERHVGDLGNVAVNAESAVKQTLVDNVLKLTGQYSIIGRTVVIHAGIDDLGKGNAQDSLTTGNAGARVACGVIGIAKVA</sequence>
<evidence type="ECO:0000256" key="2">
    <source>
        <dbReference type="ARBA" id="ARBA00010457"/>
    </source>
</evidence>
<evidence type="ECO:0000256" key="8">
    <source>
        <dbReference type="ARBA" id="ARBA00023008"/>
    </source>
</evidence>
<feature type="domain" description="Superoxide dismutase copper/zinc binding" evidence="12">
    <location>
        <begin position="23"/>
        <end position="161"/>
    </location>
</feature>
<comment type="catalytic activity">
    <reaction evidence="10 11">
        <text>2 superoxide + 2 H(+) = H2O2 + O2</text>
        <dbReference type="Rhea" id="RHEA:20696"/>
        <dbReference type="ChEBI" id="CHEBI:15378"/>
        <dbReference type="ChEBI" id="CHEBI:15379"/>
        <dbReference type="ChEBI" id="CHEBI:16240"/>
        <dbReference type="ChEBI" id="CHEBI:18421"/>
        <dbReference type="EC" id="1.15.1.1"/>
    </reaction>
</comment>
<gene>
    <name evidence="13" type="primary">SOD1_3</name>
    <name evidence="13" type="ORF">g.163960</name>
</gene>
<dbReference type="InterPro" id="IPR018152">
    <property type="entry name" value="SOD_Cu/Zn_BS"/>
</dbReference>
<evidence type="ECO:0000256" key="5">
    <source>
        <dbReference type="ARBA" id="ARBA00022833"/>
    </source>
</evidence>
<dbReference type="PROSITE" id="PS00332">
    <property type="entry name" value="SOD_CU_ZN_2"/>
    <property type="match status" value="1"/>
</dbReference>
<keyword evidence="7 11" id="KW-0560">Oxidoreductase</keyword>
<dbReference type="InterPro" id="IPR001424">
    <property type="entry name" value="SOD_Cu_Zn_dom"/>
</dbReference>
<evidence type="ECO:0000256" key="1">
    <source>
        <dbReference type="ARBA" id="ARBA00003917"/>
    </source>
</evidence>
<dbReference type="EMBL" id="GDJX01011672">
    <property type="protein sequence ID" value="JAT56264.1"/>
    <property type="molecule type" value="Transcribed_RNA"/>
</dbReference>
<dbReference type="Pfam" id="PF00080">
    <property type="entry name" value="Sod_Cu"/>
    <property type="match status" value="1"/>
</dbReference>
<protein>
    <recommendedName>
        <fullName evidence="11">Superoxide dismutase [Cu-Zn]</fullName>
        <ecNumber evidence="11">1.15.1.1</ecNumber>
    </recommendedName>
</protein>
<dbReference type="GO" id="GO:0004784">
    <property type="term" value="F:superoxide dismutase activity"/>
    <property type="evidence" value="ECO:0007669"/>
    <property type="project" value="UniProtKB-EC"/>
</dbReference>
<comment type="cofactor">
    <cofactor evidence="11">
        <name>Zn(2+)</name>
        <dbReference type="ChEBI" id="CHEBI:29105"/>
    </cofactor>
    <text evidence="11">Binds 1 zinc ion per subunit.</text>
</comment>
<dbReference type="EC" id="1.15.1.1" evidence="11"/>
<dbReference type="PANTHER" id="PTHR10003">
    <property type="entry name" value="SUPEROXIDE DISMUTASE CU-ZN -RELATED"/>
    <property type="match status" value="1"/>
</dbReference>
<proteinExistence type="inferred from homology"/>
<keyword evidence="5 11" id="KW-0862">Zinc</keyword>
<comment type="cofactor">
    <cofactor evidence="11">
        <name>Cu cation</name>
        <dbReference type="ChEBI" id="CHEBI:23378"/>
    </cofactor>
    <text evidence="11">Binds 1 copper ion per subunit.</text>
</comment>
<evidence type="ECO:0000256" key="7">
    <source>
        <dbReference type="ARBA" id="ARBA00023002"/>
    </source>
</evidence>
<reference evidence="13" key="1">
    <citation type="submission" date="2015-07" db="EMBL/GenBank/DDBJ databases">
        <title>Transcriptome Assembly of Anthurium amnicola.</title>
        <authorList>
            <person name="Suzuki J."/>
        </authorList>
    </citation>
    <scope>NUCLEOTIDE SEQUENCE</scope>
</reference>
<keyword evidence="9" id="KW-1015">Disulfide bond</keyword>
<evidence type="ECO:0000256" key="3">
    <source>
        <dbReference type="ARBA" id="ARBA00011881"/>
    </source>
</evidence>
<evidence type="ECO:0000259" key="12">
    <source>
        <dbReference type="Pfam" id="PF00080"/>
    </source>
</evidence>
<evidence type="ECO:0000256" key="4">
    <source>
        <dbReference type="ARBA" id="ARBA00022723"/>
    </source>
</evidence>
<dbReference type="GO" id="GO:0009507">
    <property type="term" value="C:chloroplast"/>
    <property type="evidence" value="ECO:0007669"/>
    <property type="project" value="UniProtKB-ARBA"/>
</dbReference>
<dbReference type="CDD" id="cd00305">
    <property type="entry name" value="Cu-Zn_Superoxide_Dismutase"/>
    <property type="match status" value="1"/>
</dbReference>
<dbReference type="FunFam" id="2.60.40.200:FF:000003">
    <property type="entry name" value="Superoxide dismutase [Cu-Zn], chloroplastic"/>
    <property type="match status" value="1"/>
</dbReference>
<evidence type="ECO:0000256" key="10">
    <source>
        <dbReference type="ARBA" id="ARBA00049204"/>
    </source>
</evidence>
<dbReference type="AlphaFoldDB" id="A0A1D1YNR0"/>
<comment type="function">
    <text evidence="1 11">Destroys radicals which are normally produced within the cells and which are toxic to biological systems.</text>
</comment>
<keyword evidence="8 11" id="KW-0186">Copper</keyword>
<dbReference type="InterPro" id="IPR036423">
    <property type="entry name" value="SOD-like_Cu/Zn_dom_sf"/>
</dbReference>
<keyword evidence="4 11" id="KW-0479">Metal-binding</keyword>
<comment type="subunit">
    <text evidence="3">Homotetramer.</text>
</comment>
<dbReference type="SUPFAM" id="SSF49329">
    <property type="entry name" value="Cu,Zn superoxide dismutase-like"/>
    <property type="match status" value="1"/>
</dbReference>
<dbReference type="PRINTS" id="PR00068">
    <property type="entry name" value="CUZNDISMTASE"/>
</dbReference>
<organism evidence="13">
    <name type="scientific">Anthurium amnicola</name>
    <dbReference type="NCBI Taxonomy" id="1678845"/>
    <lineage>
        <taxon>Eukaryota</taxon>
        <taxon>Viridiplantae</taxon>
        <taxon>Streptophyta</taxon>
        <taxon>Embryophyta</taxon>
        <taxon>Tracheophyta</taxon>
        <taxon>Spermatophyta</taxon>
        <taxon>Magnoliopsida</taxon>
        <taxon>Liliopsida</taxon>
        <taxon>Araceae</taxon>
        <taxon>Pothoideae</taxon>
        <taxon>Potheae</taxon>
        <taxon>Anthurium</taxon>
    </lineage>
</organism>
<evidence type="ECO:0000313" key="13">
    <source>
        <dbReference type="EMBL" id="JAT56264.1"/>
    </source>
</evidence>